<keyword evidence="10" id="KW-1185">Reference proteome</keyword>
<evidence type="ECO:0000256" key="5">
    <source>
        <dbReference type="ARBA" id="ARBA00022989"/>
    </source>
</evidence>
<feature type="transmembrane region" description="Helical" evidence="7">
    <location>
        <begin position="42"/>
        <end position="68"/>
    </location>
</feature>
<feature type="transmembrane region" description="Helical" evidence="7">
    <location>
        <begin position="12"/>
        <end position="30"/>
    </location>
</feature>
<dbReference type="GO" id="GO:0005886">
    <property type="term" value="C:plasma membrane"/>
    <property type="evidence" value="ECO:0007669"/>
    <property type="project" value="UniProtKB-SubCell"/>
</dbReference>
<dbReference type="PANTHER" id="PTHR40074:SF2">
    <property type="entry name" value="O-ACETYLTRANSFERASE WECH"/>
    <property type="match status" value="1"/>
</dbReference>
<dbReference type="EMBL" id="VWSF01000001">
    <property type="protein sequence ID" value="KAA5549057.1"/>
    <property type="molecule type" value="Genomic_DNA"/>
</dbReference>
<proteinExistence type="inferred from homology"/>
<reference evidence="9 10" key="1">
    <citation type="submission" date="2019-09" db="EMBL/GenBank/DDBJ databases">
        <title>Genome sequence and assembly of Adhaeribacter sp.</title>
        <authorList>
            <person name="Chhetri G."/>
        </authorList>
    </citation>
    <scope>NUCLEOTIDE SEQUENCE [LARGE SCALE GENOMIC DNA]</scope>
    <source>
        <strain evidence="9 10">DK36</strain>
    </source>
</reference>
<evidence type="ECO:0000256" key="4">
    <source>
        <dbReference type="ARBA" id="ARBA00022692"/>
    </source>
</evidence>
<accession>A0A5M6DNJ0</accession>
<dbReference type="InterPro" id="IPR002656">
    <property type="entry name" value="Acyl_transf_3_dom"/>
</dbReference>
<evidence type="ECO:0000256" key="7">
    <source>
        <dbReference type="SAM" id="Phobius"/>
    </source>
</evidence>
<protein>
    <submittedName>
        <fullName evidence="9">Acyltransferase</fullName>
    </submittedName>
</protein>
<keyword evidence="4 7" id="KW-0812">Transmembrane</keyword>
<name>A0A5M6DNJ0_9BACT</name>
<feature type="transmembrane region" description="Helical" evidence="7">
    <location>
        <begin position="244"/>
        <end position="266"/>
    </location>
</feature>
<keyword evidence="5 7" id="KW-1133">Transmembrane helix</keyword>
<evidence type="ECO:0000313" key="9">
    <source>
        <dbReference type="EMBL" id="KAA5549057.1"/>
    </source>
</evidence>
<evidence type="ECO:0000256" key="6">
    <source>
        <dbReference type="ARBA" id="ARBA00023136"/>
    </source>
</evidence>
<feature type="transmembrane region" description="Helical" evidence="7">
    <location>
        <begin position="308"/>
        <end position="326"/>
    </location>
</feature>
<evidence type="ECO:0000256" key="2">
    <source>
        <dbReference type="ARBA" id="ARBA00007400"/>
    </source>
</evidence>
<dbReference type="Pfam" id="PF01757">
    <property type="entry name" value="Acyl_transf_3"/>
    <property type="match status" value="1"/>
</dbReference>
<feature type="transmembrane region" description="Helical" evidence="7">
    <location>
        <begin position="278"/>
        <end position="296"/>
    </location>
</feature>
<feature type="transmembrane region" description="Helical" evidence="7">
    <location>
        <begin position="173"/>
        <end position="194"/>
    </location>
</feature>
<comment type="subcellular location">
    <subcellularLocation>
        <location evidence="1">Cell membrane</location>
        <topology evidence="1">Multi-pass membrane protein</topology>
    </subcellularLocation>
</comment>
<comment type="similarity">
    <text evidence="2">Belongs to the acyltransferase 3 family.</text>
</comment>
<organism evidence="9 10">
    <name type="scientific">Adhaeribacter rhizoryzae</name>
    <dbReference type="NCBI Taxonomy" id="2607907"/>
    <lineage>
        <taxon>Bacteria</taxon>
        <taxon>Pseudomonadati</taxon>
        <taxon>Bacteroidota</taxon>
        <taxon>Cytophagia</taxon>
        <taxon>Cytophagales</taxon>
        <taxon>Hymenobacteraceae</taxon>
        <taxon>Adhaeribacter</taxon>
    </lineage>
</organism>
<feature type="transmembrane region" description="Helical" evidence="7">
    <location>
        <begin position="346"/>
        <end position="366"/>
    </location>
</feature>
<dbReference type="AlphaFoldDB" id="A0A5M6DNJ0"/>
<dbReference type="GO" id="GO:0009246">
    <property type="term" value="P:enterobacterial common antigen biosynthetic process"/>
    <property type="evidence" value="ECO:0007669"/>
    <property type="project" value="TreeGrafter"/>
</dbReference>
<feature type="domain" description="Acyltransferase 3" evidence="8">
    <location>
        <begin position="7"/>
        <end position="365"/>
    </location>
</feature>
<dbReference type="PANTHER" id="PTHR40074">
    <property type="entry name" value="O-ACETYLTRANSFERASE WECH"/>
    <property type="match status" value="1"/>
</dbReference>
<keyword evidence="3" id="KW-1003">Cell membrane</keyword>
<dbReference type="RefSeq" id="WP_150086053.1">
    <property type="nucleotide sequence ID" value="NZ_VWSF01000001.1"/>
</dbReference>
<feature type="transmembrane region" description="Helical" evidence="7">
    <location>
        <begin position="214"/>
        <end position="232"/>
    </location>
</feature>
<keyword evidence="9" id="KW-0012">Acyltransferase</keyword>
<sequence length="375" mass="43253">MQKEHLPWVDVLRVLACLLVIISHACGPFVGHTDKYSDEFLAGAYMGSLVRSCVPLFVMISGVLLLPVTTDMTTFYAKRLKKLILPFVFWSLMLPILFYLYVNSGLKNINSNLLPADYTWQTTIQKMYTFVFNFNYDTTALWYVYMLIGLYLFMPIISAWLKQASKRDLHWFLLFWIISMGVPYLEIVAPHFGYTGNYGNRGVLGVSFWNAFGTFYYFAGFLGYLVLAFYLIKYPLNWSWRRTLAVAIPLFLVGYAVTTAGFILIQQYFPGSYASLEIIWYFYGINVILMTLPIFMVIQKSNPKARPWLSKMAALSFGIFLCHYIFVHLSYDFVSPLTFLPAFVKIILIAIISFVISLLVSWLLSLNNITRKVIM</sequence>
<dbReference type="GO" id="GO:0016413">
    <property type="term" value="F:O-acetyltransferase activity"/>
    <property type="evidence" value="ECO:0007669"/>
    <property type="project" value="TreeGrafter"/>
</dbReference>
<keyword evidence="9" id="KW-0808">Transferase</keyword>
<evidence type="ECO:0000259" key="8">
    <source>
        <dbReference type="Pfam" id="PF01757"/>
    </source>
</evidence>
<evidence type="ECO:0000313" key="10">
    <source>
        <dbReference type="Proteomes" id="UP000323426"/>
    </source>
</evidence>
<gene>
    <name evidence="9" type="ORF">F0145_00180</name>
</gene>
<evidence type="ECO:0000256" key="3">
    <source>
        <dbReference type="ARBA" id="ARBA00022475"/>
    </source>
</evidence>
<comment type="caution">
    <text evidence="9">The sequence shown here is derived from an EMBL/GenBank/DDBJ whole genome shotgun (WGS) entry which is preliminary data.</text>
</comment>
<keyword evidence="6 7" id="KW-0472">Membrane</keyword>
<dbReference type="Proteomes" id="UP000323426">
    <property type="component" value="Unassembled WGS sequence"/>
</dbReference>
<evidence type="ECO:0000256" key="1">
    <source>
        <dbReference type="ARBA" id="ARBA00004651"/>
    </source>
</evidence>
<feature type="transmembrane region" description="Helical" evidence="7">
    <location>
        <begin position="80"/>
        <end position="102"/>
    </location>
</feature>
<feature type="transmembrane region" description="Helical" evidence="7">
    <location>
        <begin position="140"/>
        <end position="161"/>
    </location>
</feature>